<keyword evidence="2 3" id="KW-0808">Transferase</keyword>
<comment type="similarity">
    <text evidence="1 3">Belongs to the CDP-alcohol phosphatidyltransferase class-I family.</text>
</comment>
<dbReference type="InterPro" id="IPR048254">
    <property type="entry name" value="CDP_ALCOHOL_P_TRANSF_CS"/>
</dbReference>
<dbReference type="GO" id="GO:0008444">
    <property type="term" value="F:CDP-diacylglycerol-glycerol-3-phosphate 3-phosphatidyltransferase activity"/>
    <property type="evidence" value="ECO:0007669"/>
    <property type="project" value="InterPro"/>
</dbReference>
<dbReference type="EMBL" id="LCDO01000001">
    <property type="protein sequence ID" value="KKS57447.1"/>
    <property type="molecule type" value="Genomic_DNA"/>
</dbReference>
<dbReference type="GO" id="GO:0016020">
    <property type="term" value="C:membrane"/>
    <property type="evidence" value="ECO:0007669"/>
    <property type="project" value="InterPro"/>
</dbReference>
<evidence type="ECO:0000256" key="4">
    <source>
        <dbReference type="SAM" id="Phobius"/>
    </source>
</evidence>
<dbReference type="Pfam" id="PF01066">
    <property type="entry name" value="CDP-OH_P_transf"/>
    <property type="match status" value="1"/>
</dbReference>
<dbReference type="GO" id="GO:0008654">
    <property type="term" value="P:phospholipid biosynthetic process"/>
    <property type="evidence" value="ECO:0007669"/>
    <property type="project" value="InterPro"/>
</dbReference>
<dbReference type="Proteomes" id="UP000034837">
    <property type="component" value="Unassembled WGS sequence"/>
</dbReference>
<dbReference type="InterPro" id="IPR043130">
    <property type="entry name" value="CDP-OH_PTrfase_TM_dom"/>
</dbReference>
<comment type="caution">
    <text evidence="5">The sequence shown here is derived from an EMBL/GenBank/DDBJ whole genome shotgun (WGS) entry which is preliminary data.</text>
</comment>
<sequence length="191" mass="20975">MLHKINPNYLTGFGLTIVPFMIVAQQIGGIDGLGICLTLLVLREATDIADGQLARYTNQITTFGKLFDPLVDSLARYLLFLGFMASGWMPLWMAAIIFSRDIVVAYTRVFAASYGIVMAARSSGKYIKAIPQAVAQITTVLGYLLVECGLKLPIENISWVLLFIATVATASTAFDYIYAAWTQIRNKPVPL</sequence>
<dbReference type="PROSITE" id="PS00379">
    <property type="entry name" value="CDP_ALCOHOL_P_TRANSF"/>
    <property type="match status" value="1"/>
</dbReference>
<keyword evidence="4" id="KW-1133">Transmembrane helix</keyword>
<dbReference type="Gene3D" id="1.20.120.1760">
    <property type="match status" value="1"/>
</dbReference>
<accession>A0A0G1A8S5</accession>
<evidence type="ECO:0000256" key="3">
    <source>
        <dbReference type="RuleBase" id="RU003750"/>
    </source>
</evidence>
<reference evidence="5 6" key="1">
    <citation type="journal article" date="2015" name="Nature">
        <title>rRNA introns, odd ribosomes, and small enigmatic genomes across a large radiation of phyla.</title>
        <authorList>
            <person name="Brown C.T."/>
            <person name="Hug L.A."/>
            <person name="Thomas B.C."/>
            <person name="Sharon I."/>
            <person name="Castelle C.J."/>
            <person name="Singh A."/>
            <person name="Wilkins M.J."/>
            <person name="Williams K.H."/>
            <person name="Banfield J.F."/>
        </authorList>
    </citation>
    <scope>NUCLEOTIDE SEQUENCE [LARGE SCALE GENOMIC DNA]</scope>
</reference>
<organism evidence="5 6">
    <name type="scientific">Candidatus Magasanikbacteria bacterium GW2011_GWA2_42_32</name>
    <dbReference type="NCBI Taxonomy" id="1619039"/>
    <lineage>
        <taxon>Bacteria</taxon>
        <taxon>Candidatus Magasanikiibacteriota</taxon>
    </lineage>
</organism>
<name>A0A0G1A8S5_9BACT</name>
<dbReference type="PIRSF" id="PIRSF000847">
    <property type="entry name" value="Phos_ph_gly_syn"/>
    <property type="match status" value="1"/>
</dbReference>
<feature type="transmembrane region" description="Helical" evidence="4">
    <location>
        <begin position="157"/>
        <end position="178"/>
    </location>
</feature>
<dbReference type="InterPro" id="IPR000462">
    <property type="entry name" value="CDP-OH_P_trans"/>
</dbReference>
<proteinExistence type="inferred from homology"/>
<evidence type="ECO:0000313" key="6">
    <source>
        <dbReference type="Proteomes" id="UP000034837"/>
    </source>
</evidence>
<gene>
    <name evidence="5" type="ORF">UV20_C0001G0087</name>
</gene>
<dbReference type="InterPro" id="IPR004570">
    <property type="entry name" value="Phosphatidylglycerol_P_synth"/>
</dbReference>
<feature type="transmembrane region" description="Helical" evidence="4">
    <location>
        <begin position="77"/>
        <end position="97"/>
    </location>
</feature>
<evidence type="ECO:0000313" key="5">
    <source>
        <dbReference type="EMBL" id="KKS57447.1"/>
    </source>
</evidence>
<protein>
    <submittedName>
        <fullName evidence="5">CDP-diacylglycerol-glycerol-3-phosphate 3-phosphatidyltransferase</fullName>
    </submittedName>
</protein>
<evidence type="ECO:0000256" key="2">
    <source>
        <dbReference type="ARBA" id="ARBA00022679"/>
    </source>
</evidence>
<dbReference type="AlphaFoldDB" id="A0A0G1A8S5"/>
<keyword evidence="4" id="KW-0812">Transmembrane</keyword>
<keyword evidence="4" id="KW-0472">Membrane</keyword>
<evidence type="ECO:0000256" key="1">
    <source>
        <dbReference type="ARBA" id="ARBA00010441"/>
    </source>
</evidence>